<dbReference type="InterPro" id="IPR005135">
    <property type="entry name" value="Endo/exonuclease/phosphatase"/>
</dbReference>
<keyword evidence="4" id="KW-0378">Hydrolase</keyword>
<dbReference type="Gene3D" id="3.60.10.10">
    <property type="entry name" value="Endonuclease/exonuclease/phosphatase"/>
    <property type="match status" value="1"/>
</dbReference>
<reference evidence="4" key="1">
    <citation type="submission" date="2021-02" db="EMBL/GenBank/DDBJ databases">
        <title>First Annotated Genome of the Yellow-green Alga Tribonema minus.</title>
        <authorList>
            <person name="Mahan K.M."/>
        </authorList>
    </citation>
    <scope>NUCLEOTIDE SEQUENCE</scope>
    <source>
        <strain evidence="4">UTEX B ZZ1240</strain>
    </source>
</reference>
<proteinExistence type="predicted"/>
<dbReference type="Pfam" id="PF15801">
    <property type="entry name" value="zf-C6H2"/>
    <property type="match status" value="1"/>
</dbReference>
<dbReference type="GO" id="GO:0004519">
    <property type="term" value="F:endonuclease activity"/>
    <property type="evidence" value="ECO:0007669"/>
    <property type="project" value="UniProtKB-KW"/>
</dbReference>
<dbReference type="PANTHER" id="PTHR12121">
    <property type="entry name" value="CARBON CATABOLITE REPRESSOR PROTEIN 4"/>
    <property type="match status" value="1"/>
</dbReference>
<dbReference type="Proteomes" id="UP000664859">
    <property type="component" value="Unassembled WGS sequence"/>
</dbReference>
<dbReference type="AlphaFoldDB" id="A0A835Z3I4"/>
<dbReference type="SUPFAM" id="SSF56219">
    <property type="entry name" value="DNase I-like"/>
    <property type="match status" value="1"/>
</dbReference>
<feature type="region of interest" description="Disordered" evidence="1">
    <location>
        <begin position="115"/>
        <end position="139"/>
    </location>
</feature>
<organism evidence="4 5">
    <name type="scientific">Tribonema minus</name>
    <dbReference type="NCBI Taxonomy" id="303371"/>
    <lineage>
        <taxon>Eukaryota</taxon>
        <taxon>Sar</taxon>
        <taxon>Stramenopiles</taxon>
        <taxon>Ochrophyta</taxon>
        <taxon>PX clade</taxon>
        <taxon>Xanthophyceae</taxon>
        <taxon>Tribonematales</taxon>
        <taxon>Tribonemataceae</taxon>
        <taxon>Tribonema</taxon>
    </lineage>
</organism>
<dbReference type="OrthoDB" id="428734at2759"/>
<keyword evidence="4" id="KW-0255">Endonuclease</keyword>
<feature type="domain" description="Endonuclease/exonuclease/phosphatase" evidence="2">
    <location>
        <begin position="266"/>
        <end position="637"/>
    </location>
</feature>
<evidence type="ECO:0000259" key="2">
    <source>
        <dbReference type="Pfam" id="PF03372"/>
    </source>
</evidence>
<evidence type="ECO:0000313" key="4">
    <source>
        <dbReference type="EMBL" id="KAG5186166.1"/>
    </source>
</evidence>
<dbReference type="InterPro" id="IPR031615">
    <property type="entry name" value="Zfn-C6H2"/>
</dbReference>
<keyword evidence="4" id="KW-0540">Nuclease</keyword>
<evidence type="ECO:0000313" key="5">
    <source>
        <dbReference type="Proteomes" id="UP000664859"/>
    </source>
</evidence>
<evidence type="ECO:0000259" key="3">
    <source>
        <dbReference type="Pfam" id="PF15801"/>
    </source>
</evidence>
<feature type="compositionally biased region" description="Polar residues" evidence="1">
    <location>
        <begin position="117"/>
        <end position="134"/>
    </location>
</feature>
<dbReference type="GO" id="GO:0000175">
    <property type="term" value="F:3'-5'-RNA exonuclease activity"/>
    <property type="evidence" value="ECO:0007669"/>
    <property type="project" value="TreeGrafter"/>
</dbReference>
<comment type="caution">
    <text evidence="4">The sequence shown here is derived from an EMBL/GenBank/DDBJ whole genome shotgun (WGS) entry which is preliminary data.</text>
</comment>
<keyword evidence="4" id="KW-0269">Exonuclease</keyword>
<accession>A0A835Z3I4</accession>
<dbReference type="Pfam" id="PF03372">
    <property type="entry name" value="Exo_endo_phos"/>
    <property type="match status" value="1"/>
</dbReference>
<dbReference type="InterPro" id="IPR050410">
    <property type="entry name" value="CCR4/nocturin_mRNA_transcr"/>
</dbReference>
<gene>
    <name evidence="4" type="ORF">JKP88DRAFT_310349</name>
</gene>
<dbReference type="PANTHER" id="PTHR12121:SF34">
    <property type="entry name" value="PROTEIN ANGEL"/>
    <property type="match status" value="1"/>
</dbReference>
<keyword evidence="5" id="KW-1185">Reference proteome</keyword>
<evidence type="ECO:0000256" key="1">
    <source>
        <dbReference type="SAM" id="MobiDB-lite"/>
    </source>
</evidence>
<protein>
    <submittedName>
        <fullName evidence="4">Endonuclease/exonuclease/phosphatase</fullName>
    </submittedName>
</protein>
<dbReference type="EMBL" id="JAFCMP010000113">
    <property type="protein sequence ID" value="KAG5186166.1"/>
    <property type="molecule type" value="Genomic_DNA"/>
</dbReference>
<sequence>MGKSSDHEASRAYVYSTQRTSTGLANKAYSQSDHTFEFKWYRGPERQACANALCPRAASFSPLEWSTYALQGCRIQCIICSRLKVPRHKSIFCNAKCFKQAWKEHRATHAAVAQAQKKATNTAPGTGSDPSSPSLAGDGVDMVTVGSGEGGGALGVSIHSELLSIATGLSATGLLKGELLPEEHEDNGEDQWELFSTEPCITPSAADVGHCLRLECRAVLPDGSLVCMPRSVSTEPVLSVPPPPPRRALLAASKGPPPPGRFRIVSYNLLAEIYATQQAYPSCDFWALSWNYRRANLARELVESAADVLCLQKQHRGGGERPALQNNGRDTAQLRSEMRGGTAAGGSAGAGSEVQADAYHAFFQPLLLEKGFDGLYKSKTRESMGLVGKVDGCALFWRRNRFRLVENYAIEFNECARRSAGAIGLSPNTEEGNQYMHRLSKDNIAQVAVLELLQRPRAGRMGGPQQLCIANTHLYRQANPELPDVKLWQCHALLQELEHLVELEHFVMSRQLPLMVCGDLNSEPSSAVYELISTQRVSADHPDLSQDPCHVLPDASELTHNLHLQITHNLHLQSAYAAVTLDEPPYTNYTDSFRGTLDYIWCSAPDLRPLAVMQVPSEDDIRRCGPSMPNVAASSDHVLLCADVQVDRRRCGPSMSNVAASSDHVLLCADVQPQKYYSKG</sequence>
<dbReference type="InterPro" id="IPR036691">
    <property type="entry name" value="Endo/exonu/phosph_ase_sf"/>
</dbReference>
<feature type="domain" description="C6H2-type" evidence="3">
    <location>
        <begin position="74"/>
        <end position="110"/>
    </location>
</feature>
<name>A0A835Z3I4_9STRA</name>